<evidence type="ECO:0000313" key="1">
    <source>
        <dbReference type="EMBL" id="CCO50183.1"/>
    </source>
</evidence>
<accession>A0AAV2VZX8</accession>
<proteinExistence type="predicted"/>
<dbReference type="AlphaFoldDB" id="A0AAV2VZX8"/>
<gene>
    <name evidence="1" type="ORF">VIBNISOn1_p0019</name>
</gene>
<evidence type="ECO:0000313" key="2">
    <source>
        <dbReference type="Proteomes" id="UP000018211"/>
    </source>
</evidence>
<reference evidence="1 2" key="1">
    <citation type="journal article" date="2013" name="ISME J.">
        <title>Comparative genomics of pathogenic lineages of Vibrio nigripulchritudo identifies virulence-associated traits.</title>
        <authorList>
            <person name="Goudenege D."/>
            <person name="Labreuche Y."/>
            <person name="Krin E."/>
            <person name="Ansquer D."/>
            <person name="Mangenot S."/>
            <person name="Calteau A."/>
            <person name="Medigue C."/>
            <person name="Mazel D."/>
            <person name="Polz M.F."/>
            <person name="Le Roux F."/>
        </authorList>
    </citation>
    <scope>NUCLEOTIDE SEQUENCE [LARGE SCALE GENOMIC DNA]</scope>
    <source>
        <strain evidence="1 2">SOn1</strain>
    </source>
</reference>
<organism evidence="1 2">
    <name type="scientific">Vibrio nigripulchritudo SOn1</name>
    <dbReference type="NCBI Taxonomy" id="1238450"/>
    <lineage>
        <taxon>Bacteria</taxon>
        <taxon>Pseudomonadati</taxon>
        <taxon>Pseudomonadota</taxon>
        <taxon>Gammaproteobacteria</taxon>
        <taxon>Vibrionales</taxon>
        <taxon>Vibrionaceae</taxon>
        <taxon>Vibrio</taxon>
    </lineage>
</organism>
<dbReference type="EMBL" id="CAOF01000198">
    <property type="protein sequence ID" value="CCO50183.1"/>
    <property type="molecule type" value="Genomic_DNA"/>
</dbReference>
<dbReference type="Proteomes" id="UP000018211">
    <property type="component" value="Unassembled WGS sequence"/>
</dbReference>
<comment type="caution">
    <text evidence="1">The sequence shown here is derived from an EMBL/GenBank/DDBJ whole genome shotgun (WGS) entry which is preliminary data.</text>
</comment>
<sequence>MFDIAINLLLALDQSEQFIVGTDMKWTCHNVFSDQQVNIHGECQWGLYIRTNVVKVTM</sequence>
<name>A0AAV2VZX8_9VIBR</name>
<protein>
    <submittedName>
        <fullName evidence="1">Uncharacterized protein</fullName>
    </submittedName>
</protein>